<comment type="similarity">
    <text evidence="2">Belongs to the major facilitator superfamily. Organophosphate:Pi antiporter (OPA) (TC 2.A.1.4) family.</text>
</comment>
<dbReference type="Proteomes" id="UP000000496">
    <property type="component" value="Chromosome gsn.131"/>
</dbReference>
<dbReference type="NCBIfam" id="TIGR00881">
    <property type="entry name" value="2A0104"/>
    <property type="match status" value="1"/>
</dbReference>
<feature type="transmembrane region" description="Helical" evidence="6">
    <location>
        <begin position="29"/>
        <end position="47"/>
    </location>
</feature>
<evidence type="ECO:0000313" key="8">
    <source>
        <dbReference type="EMBL" id="CCB90038.1"/>
    </source>
</evidence>
<dbReference type="InterPro" id="IPR020846">
    <property type="entry name" value="MFS_dom"/>
</dbReference>
<protein>
    <submittedName>
        <fullName evidence="8">Putative hexose phosphate transport protein</fullName>
    </submittedName>
</protein>
<feature type="transmembrane region" description="Helical" evidence="6">
    <location>
        <begin position="417"/>
        <end position="439"/>
    </location>
</feature>
<evidence type="ECO:0000259" key="7">
    <source>
        <dbReference type="PROSITE" id="PS50850"/>
    </source>
</evidence>
<dbReference type="InterPro" id="IPR000849">
    <property type="entry name" value="Sugar_P_transporter"/>
</dbReference>
<feature type="transmembrane region" description="Helical" evidence="6">
    <location>
        <begin position="296"/>
        <end position="320"/>
    </location>
</feature>
<feature type="transmembrane region" description="Helical" evidence="6">
    <location>
        <begin position="67"/>
        <end position="86"/>
    </location>
</feature>
<reference evidence="8 9" key="2">
    <citation type="journal article" date="2011" name="Mol. Biol. Evol.">
        <title>Unity in variety--the pan-genome of the Chlamydiae.</title>
        <authorList>
            <person name="Collingro A."/>
            <person name="Tischler P."/>
            <person name="Weinmaier T."/>
            <person name="Penz T."/>
            <person name="Heinz E."/>
            <person name="Brunham R.C."/>
            <person name="Read T.D."/>
            <person name="Bavoil P.M."/>
            <person name="Sachse K."/>
            <person name="Kahane S."/>
            <person name="Friedman M.G."/>
            <person name="Rattei T."/>
            <person name="Myers G.S."/>
            <person name="Horn M."/>
        </authorList>
    </citation>
    <scope>NUCLEOTIDE SEQUENCE [LARGE SCALE GENOMIC DNA]</scope>
    <source>
        <strain evidence="9">ATCC VR-1471 / Z</strain>
    </source>
</reference>
<dbReference type="InterPro" id="IPR021159">
    <property type="entry name" value="Sugar-P_transporter_CS"/>
</dbReference>
<accession>F8L408</accession>
<name>F8L408_SIMNZ</name>
<feature type="transmembrane region" description="Helical" evidence="6">
    <location>
        <begin position="332"/>
        <end position="350"/>
    </location>
</feature>
<dbReference type="AlphaFoldDB" id="F8L408"/>
<proteinExistence type="inferred from homology"/>
<gene>
    <name evidence="8" type="primary">uhpC</name>
    <name evidence="8" type="ordered locus">SNE_A21610</name>
</gene>
<dbReference type="HOGENOM" id="CLU_001265_31_0_0"/>
<dbReference type="Gene3D" id="1.20.1250.20">
    <property type="entry name" value="MFS general substrate transporter like domains"/>
    <property type="match status" value="2"/>
</dbReference>
<dbReference type="GO" id="GO:0012505">
    <property type="term" value="C:endomembrane system"/>
    <property type="evidence" value="ECO:0007669"/>
    <property type="project" value="UniProtKB-SubCell"/>
</dbReference>
<feature type="transmembrane region" description="Helical" evidence="6">
    <location>
        <begin position="187"/>
        <end position="204"/>
    </location>
</feature>
<dbReference type="InterPro" id="IPR011701">
    <property type="entry name" value="MFS"/>
</dbReference>
<dbReference type="KEGG" id="sng:SNE_A21610"/>
<dbReference type="PANTHER" id="PTHR43826:SF3">
    <property type="entry name" value="GLUCOSE-6-PHOSPHATE EXCHANGER SLC37A4"/>
    <property type="match status" value="1"/>
</dbReference>
<dbReference type="PROSITE" id="PS50850">
    <property type="entry name" value="MFS"/>
    <property type="match status" value="1"/>
</dbReference>
<evidence type="ECO:0000256" key="1">
    <source>
        <dbReference type="ARBA" id="ARBA00004127"/>
    </source>
</evidence>
<dbReference type="InterPro" id="IPR036259">
    <property type="entry name" value="MFS_trans_sf"/>
</dbReference>
<dbReference type="NCBIfam" id="NF008661">
    <property type="entry name" value="PRK11663.1"/>
    <property type="match status" value="1"/>
</dbReference>
<organism evidence="8 9">
    <name type="scientific">Simkania negevensis (strain ATCC VR-1471 / DSM 27360 / Z)</name>
    <dbReference type="NCBI Taxonomy" id="331113"/>
    <lineage>
        <taxon>Bacteria</taxon>
        <taxon>Pseudomonadati</taxon>
        <taxon>Chlamydiota</taxon>
        <taxon>Chlamydiia</taxon>
        <taxon>Parachlamydiales</taxon>
        <taxon>Simkaniaceae</taxon>
        <taxon>Simkania</taxon>
    </lineage>
</organism>
<dbReference type="GO" id="GO:0005886">
    <property type="term" value="C:plasma membrane"/>
    <property type="evidence" value="ECO:0007669"/>
    <property type="project" value="TreeGrafter"/>
</dbReference>
<dbReference type="RefSeq" id="WP_013944504.1">
    <property type="nucleotide sequence ID" value="NC_015713.1"/>
</dbReference>
<feature type="transmembrane region" description="Helical" evidence="6">
    <location>
        <begin position="262"/>
        <end position="280"/>
    </location>
</feature>
<keyword evidence="9" id="KW-1185">Reference proteome</keyword>
<evidence type="ECO:0000256" key="5">
    <source>
        <dbReference type="ARBA" id="ARBA00023136"/>
    </source>
</evidence>
<dbReference type="STRING" id="331113.SNE_A21610"/>
<evidence type="ECO:0000256" key="6">
    <source>
        <dbReference type="SAM" id="Phobius"/>
    </source>
</evidence>
<keyword evidence="4 6" id="KW-1133">Transmembrane helix</keyword>
<feature type="domain" description="Major facilitator superfamily (MFS) profile" evidence="7">
    <location>
        <begin position="33"/>
        <end position="446"/>
    </location>
</feature>
<dbReference type="Pfam" id="PF07690">
    <property type="entry name" value="MFS_1"/>
    <property type="match status" value="1"/>
</dbReference>
<evidence type="ECO:0000256" key="3">
    <source>
        <dbReference type="ARBA" id="ARBA00022692"/>
    </source>
</evidence>
<keyword evidence="3 6" id="KW-0812">Transmembrane</keyword>
<evidence type="ECO:0000256" key="4">
    <source>
        <dbReference type="ARBA" id="ARBA00022989"/>
    </source>
</evidence>
<feature type="transmembrane region" description="Helical" evidence="6">
    <location>
        <begin position="388"/>
        <end position="411"/>
    </location>
</feature>
<evidence type="ECO:0000313" key="9">
    <source>
        <dbReference type="Proteomes" id="UP000000496"/>
    </source>
</evidence>
<sequence>MSVIDFFKPDPPQTPLTDQEEIKKSYRYWRLRVFYSMYIGYALFYFTRKSFVFAMPALIADLGFDKGQLGILCSLLSISYGVSKFLSGVISDKANLRYFMGFGLIMTGVFNLFVGFSSSLILFGLFLVLNGLFQGWGSPPCARLLTYWYSQKERGRWWGVWNTSHNIGGALIPLICAIAIQLYGWRYAMYLPGAVAIIVGFFLVNRIRDNPKALGLPTIEKFRNDYATESDVALDEDEEESKEKRSQGSREILTEYVLKNKFIWILAISFFFVYVIRTAVNDWVQLYLMESKGFSLMVAGSCVFWFEIGGIFGSLAAGWLSDTIFKGKRGPVNVLFSLGIICTVFTLWAVPSSSVALISVIMFAIGFLIFGPQMLIGMAAAEMAGKKAAGSATGFAGLFAYTGAASAGYPFGHVIQSYGWTGFFVLLAICGVVAVSMLLPLWNRKPRTELVAG</sequence>
<dbReference type="PIRSF" id="PIRSF002808">
    <property type="entry name" value="Hexose_phosphate_transp"/>
    <property type="match status" value="1"/>
</dbReference>
<dbReference type="eggNOG" id="COG2271">
    <property type="taxonomic scope" value="Bacteria"/>
</dbReference>
<reference key="1">
    <citation type="journal article" date="2011" name="Mol. Biol. Evol.">
        <title>Unity in variety -- the pan-genome of the Chlamydiae.</title>
        <authorList>
            <person name="Collingro A."/>
            <person name="Tischler P."/>
            <person name="Weinmaier T."/>
            <person name="Penz T."/>
            <person name="Heinz E."/>
            <person name="Brunham R.C."/>
            <person name="Read T.D."/>
            <person name="Bavoil P.M."/>
            <person name="Sachse K."/>
            <person name="Kahane S."/>
            <person name="Friedman M.G."/>
            <person name="Rattei T."/>
            <person name="Myers G.S.A."/>
            <person name="Horn M."/>
        </authorList>
    </citation>
    <scope>NUCLEOTIDE SEQUENCE</scope>
    <source>
        <strain>Z</strain>
    </source>
</reference>
<comment type="subcellular location">
    <subcellularLocation>
        <location evidence="1">Endomembrane system</location>
        <topology evidence="1">Multi-pass membrane protein</topology>
    </subcellularLocation>
</comment>
<dbReference type="InterPro" id="IPR051337">
    <property type="entry name" value="OPA_Antiporter"/>
</dbReference>
<feature type="transmembrane region" description="Helical" evidence="6">
    <location>
        <begin position="356"/>
        <end position="376"/>
    </location>
</feature>
<dbReference type="PROSITE" id="PS00942">
    <property type="entry name" value="GLPT"/>
    <property type="match status" value="1"/>
</dbReference>
<feature type="transmembrane region" description="Helical" evidence="6">
    <location>
        <begin position="120"/>
        <end position="137"/>
    </location>
</feature>
<evidence type="ECO:0000256" key="2">
    <source>
        <dbReference type="ARBA" id="ARBA00009598"/>
    </source>
</evidence>
<dbReference type="PANTHER" id="PTHR43826">
    <property type="entry name" value="GLUCOSE-6-PHOSPHATE EXCHANGER SLC37A4"/>
    <property type="match status" value="1"/>
</dbReference>
<keyword evidence="5 6" id="KW-0472">Membrane</keyword>
<feature type="transmembrane region" description="Helical" evidence="6">
    <location>
        <begin position="158"/>
        <end position="181"/>
    </location>
</feature>
<dbReference type="GO" id="GO:0061513">
    <property type="term" value="F:glucose 6-phosphate:phosphate antiporter activity"/>
    <property type="evidence" value="ECO:0007669"/>
    <property type="project" value="TreeGrafter"/>
</dbReference>
<dbReference type="GO" id="GO:0035435">
    <property type="term" value="P:phosphate ion transmembrane transport"/>
    <property type="evidence" value="ECO:0007669"/>
    <property type="project" value="TreeGrafter"/>
</dbReference>
<dbReference type="SUPFAM" id="SSF103473">
    <property type="entry name" value="MFS general substrate transporter"/>
    <property type="match status" value="1"/>
</dbReference>
<feature type="transmembrane region" description="Helical" evidence="6">
    <location>
        <begin position="98"/>
        <end position="114"/>
    </location>
</feature>
<dbReference type="EMBL" id="FR872582">
    <property type="protein sequence ID" value="CCB90038.1"/>
    <property type="molecule type" value="Genomic_DNA"/>
</dbReference>